<evidence type="ECO:0000313" key="4">
    <source>
        <dbReference type="Proteomes" id="UP000001522"/>
    </source>
</evidence>
<gene>
    <name evidence="3" type="ordered locus">HMU01840</name>
</gene>
<dbReference type="eggNOG" id="ENOG5030TNT">
    <property type="taxonomic scope" value="Bacteria"/>
</dbReference>
<protein>
    <submittedName>
        <fullName evidence="3">Putative periplasmic protein</fullName>
    </submittedName>
</protein>
<keyword evidence="4" id="KW-1185">Reference proteome</keyword>
<dbReference type="Proteomes" id="UP000001522">
    <property type="component" value="Chromosome"/>
</dbReference>
<evidence type="ECO:0000256" key="1">
    <source>
        <dbReference type="SAM" id="SignalP"/>
    </source>
</evidence>
<keyword evidence="1" id="KW-0732">Signal</keyword>
<organism evidence="3 4">
    <name type="scientific">Helicobacter mustelae (strain ATCC 43772 / CCUG 25715 / CIP 103759 / LMG 18044 / NCTC 12198 / R85-136P)</name>
    <name type="common">Campylobacter mustelae</name>
    <dbReference type="NCBI Taxonomy" id="679897"/>
    <lineage>
        <taxon>Bacteria</taxon>
        <taxon>Pseudomonadati</taxon>
        <taxon>Campylobacterota</taxon>
        <taxon>Epsilonproteobacteria</taxon>
        <taxon>Campylobacterales</taxon>
        <taxon>Helicobacteraceae</taxon>
        <taxon>Helicobacter</taxon>
    </lineage>
</organism>
<proteinExistence type="predicted"/>
<feature type="chain" id="PRO_5003051163" evidence="1">
    <location>
        <begin position="18"/>
        <end position="200"/>
    </location>
</feature>
<dbReference type="Pfam" id="PF11741">
    <property type="entry name" value="AMIN"/>
    <property type="match status" value="1"/>
</dbReference>
<dbReference type="InterPro" id="IPR021731">
    <property type="entry name" value="AMIN_dom"/>
</dbReference>
<name>D3UG25_HELM1</name>
<dbReference type="STRING" id="679897.HMU01840"/>
<accession>D3UG25</accession>
<dbReference type="RefSeq" id="WP_013022541.1">
    <property type="nucleotide sequence ID" value="NC_013949.1"/>
</dbReference>
<evidence type="ECO:0000259" key="2">
    <source>
        <dbReference type="Pfam" id="PF11741"/>
    </source>
</evidence>
<dbReference type="HOGENOM" id="CLU_101694_0_0_7"/>
<evidence type="ECO:0000313" key="3">
    <source>
        <dbReference type="EMBL" id="CBG39446.1"/>
    </source>
</evidence>
<sequence length="200" mass="23354">MKRIFTTLFALFFLAVARDNPFESAVDPNMDSQTSEDNIKKNFESFDFKLPSTARILKSITITYQNIDGSIEQKILPIEKSVDWHYPIALTQRDAIIDKEENTQYFSTKKMIFFAKDSKLYITTKRKMLRNFILPEPFRIIIDLSKDPSDGDEVLDLKQKYFSSVTMSTHKNFFRISITLDGHYRYEITPSDDGYILSVQ</sequence>
<dbReference type="AlphaFoldDB" id="D3UG25"/>
<dbReference type="EMBL" id="FN555004">
    <property type="protein sequence ID" value="CBG39446.1"/>
    <property type="molecule type" value="Genomic_DNA"/>
</dbReference>
<dbReference type="KEGG" id="hms:HMU01840"/>
<feature type="domain" description="AMIN" evidence="2">
    <location>
        <begin position="118"/>
        <end position="198"/>
    </location>
</feature>
<reference evidence="3 4" key="1">
    <citation type="journal article" date="2010" name="BMC Genomics">
        <title>Comparative genomics and proteomics of Helicobacter mustelae, an ulcerogenic and carcinogenic gastric pathogen.</title>
        <authorList>
            <person name="O'Toole P.W."/>
            <person name="Snelling W.J."/>
            <person name="Canchaya C."/>
            <person name="Forde B.M."/>
            <person name="Hardie K.R."/>
            <person name="Josenhans C."/>
            <person name="Graham R.L.J."/>
            <person name="McMullan G."/>
            <person name="Parkhill J."/>
            <person name="Belda E."/>
            <person name="Bentley S.D."/>
        </authorList>
    </citation>
    <scope>NUCLEOTIDE SEQUENCE [LARGE SCALE GENOMIC DNA]</scope>
    <source>
        <strain evidence="4">ATCC 43772 / LMG 18044 / NCTC 12198 / 12198</strain>
    </source>
</reference>
<feature type="signal peptide" evidence="1">
    <location>
        <begin position="1"/>
        <end position="17"/>
    </location>
</feature>